<evidence type="ECO:0000259" key="17">
    <source>
        <dbReference type="PROSITE" id="PS51068"/>
    </source>
</evidence>
<dbReference type="GO" id="GO:0034039">
    <property type="term" value="F:8-oxo-7,8-dihydroguanine DNA N-glycosylase activity"/>
    <property type="evidence" value="ECO:0007669"/>
    <property type="project" value="TreeGrafter"/>
</dbReference>
<feature type="binding site" evidence="15">
    <location>
        <position position="170"/>
    </location>
    <ligand>
        <name>DNA</name>
        <dbReference type="ChEBI" id="CHEBI:16991"/>
    </ligand>
</feature>
<dbReference type="InterPro" id="IPR035937">
    <property type="entry name" value="FPG_N"/>
</dbReference>
<dbReference type="PANTHER" id="PTHR22993">
    <property type="entry name" value="FORMAMIDOPYRIMIDINE-DNA GLYCOSYLASE"/>
    <property type="match status" value="1"/>
</dbReference>
<dbReference type="InterPro" id="IPR015887">
    <property type="entry name" value="DNA_glyclase_Znf_dom_DNA_BS"/>
</dbReference>
<dbReference type="CDD" id="cd08966">
    <property type="entry name" value="EcFpg-like_N"/>
    <property type="match status" value="1"/>
</dbReference>
<evidence type="ECO:0000256" key="7">
    <source>
        <dbReference type="ARBA" id="ARBA00022801"/>
    </source>
</evidence>
<dbReference type="Gene3D" id="3.20.190.10">
    <property type="entry name" value="MutM-like, N-terminal"/>
    <property type="match status" value="1"/>
</dbReference>
<comment type="cofactor">
    <cofactor evidence="15">
        <name>Zn(2+)</name>
        <dbReference type="ChEBI" id="CHEBI:29105"/>
    </cofactor>
    <text evidence="15">Binds 1 zinc ion per subunit.</text>
</comment>
<evidence type="ECO:0000256" key="13">
    <source>
        <dbReference type="ARBA" id="ARBA00023295"/>
    </source>
</evidence>
<keyword evidence="8 15" id="KW-0862">Zinc</keyword>
<dbReference type="GO" id="GO:0003684">
    <property type="term" value="F:damaged DNA binding"/>
    <property type="evidence" value="ECO:0007669"/>
    <property type="project" value="InterPro"/>
</dbReference>
<dbReference type="InterPro" id="IPR020629">
    <property type="entry name" value="FPG_Glyclase"/>
</dbReference>
<dbReference type="GO" id="GO:0008270">
    <property type="term" value="F:zinc ion binding"/>
    <property type="evidence" value="ECO:0007669"/>
    <property type="project" value="UniProtKB-UniRule"/>
</dbReference>
<keyword evidence="10 15" id="KW-0234">DNA repair</keyword>
<evidence type="ECO:0000313" key="18">
    <source>
        <dbReference type="EMBL" id="OLP45170.1"/>
    </source>
</evidence>
<dbReference type="SUPFAM" id="SSF81624">
    <property type="entry name" value="N-terminal domain of MutM-like DNA repair proteins"/>
    <property type="match status" value="1"/>
</dbReference>
<feature type="active site" description="Proton donor; for delta-elimination activity" evidence="15">
    <location>
        <position position="287"/>
    </location>
</feature>
<organism evidence="18 19">
    <name type="scientific">Rhizobium oryziradicis</name>
    <dbReference type="NCBI Taxonomy" id="1867956"/>
    <lineage>
        <taxon>Bacteria</taxon>
        <taxon>Pseudomonadati</taxon>
        <taxon>Pseudomonadota</taxon>
        <taxon>Alphaproteobacteria</taxon>
        <taxon>Hyphomicrobiales</taxon>
        <taxon>Rhizobiaceae</taxon>
        <taxon>Rhizobium/Agrobacterium group</taxon>
        <taxon>Rhizobium</taxon>
    </lineage>
</organism>
<evidence type="ECO:0000256" key="9">
    <source>
        <dbReference type="ARBA" id="ARBA00023125"/>
    </source>
</evidence>
<keyword evidence="12 15" id="KW-0511">Multifunctional enzyme</keyword>
<feature type="active site" description="Proton donor; for beta-elimination activity" evidence="15">
    <location>
        <position position="58"/>
    </location>
</feature>
<proteinExistence type="inferred from homology"/>
<dbReference type="PANTHER" id="PTHR22993:SF9">
    <property type="entry name" value="FORMAMIDOPYRIMIDINE-DNA GLYCOSYLASE"/>
    <property type="match status" value="1"/>
</dbReference>
<keyword evidence="5 15" id="KW-0227">DNA damage</keyword>
<keyword evidence="11 15" id="KW-0456">Lyase</keyword>
<evidence type="ECO:0000256" key="15">
    <source>
        <dbReference type="HAMAP-Rule" id="MF_00103"/>
    </source>
</evidence>
<evidence type="ECO:0000256" key="1">
    <source>
        <dbReference type="ARBA" id="ARBA00001668"/>
    </source>
</evidence>
<evidence type="ECO:0000256" key="5">
    <source>
        <dbReference type="ARBA" id="ARBA00022763"/>
    </source>
</evidence>
<dbReference type="GO" id="GO:0140078">
    <property type="term" value="F:class I DNA-(apurinic or apyrimidinic site) endonuclease activity"/>
    <property type="evidence" value="ECO:0007669"/>
    <property type="project" value="UniProtKB-EC"/>
</dbReference>
<dbReference type="InterPro" id="IPR012319">
    <property type="entry name" value="FPG_cat"/>
</dbReference>
<dbReference type="SMART" id="SM00898">
    <property type="entry name" value="Fapy_DNA_glyco"/>
    <property type="match status" value="1"/>
</dbReference>
<protein>
    <recommendedName>
        <fullName evidence="15">Formamidopyrimidine-DNA glycosylase</fullName>
        <shortName evidence="15">Fapy-DNA glycosylase</shortName>
        <ecNumber evidence="15">3.2.2.23</ecNumber>
    </recommendedName>
    <alternativeName>
        <fullName evidence="15">DNA-(apurinic or apyrimidinic site) lyase MutM</fullName>
        <shortName evidence="15">AP lyase MutM</shortName>
        <ecNumber evidence="15">4.2.99.18</ecNumber>
    </alternativeName>
</protein>
<gene>
    <name evidence="15" type="primary">mutM</name>
    <name evidence="15" type="synonym">fpg</name>
    <name evidence="18" type="ORF">BJF95_17730</name>
</gene>
<dbReference type="SMART" id="SM01232">
    <property type="entry name" value="H2TH"/>
    <property type="match status" value="1"/>
</dbReference>
<dbReference type="PROSITE" id="PS51066">
    <property type="entry name" value="ZF_FPG_2"/>
    <property type="match status" value="1"/>
</dbReference>
<dbReference type="PROSITE" id="PS01242">
    <property type="entry name" value="ZF_FPG_1"/>
    <property type="match status" value="1"/>
</dbReference>
<evidence type="ECO:0000256" key="2">
    <source>
        <dbReference type="ARBA" id="ARBA00009409"/>
    </source>
</evidence>
<dbReference type="InterPro" id="IPR000214">
    <property type="entry name" value="Znf_DNA_glyclase/AP_lyase"/>
</dbReference>
<keyword evidence="19" id="KW-1185">Reference proteome</keyword>
<dbReference type="FunFam" id="1.10.8.50:FF:000003">
    <property type="entry name" value="Formamidopyrimidine-DNA glycosylase"/>
    <property type="match status" value="1"/>
</dbReference>
<dbReference type="InterPro" id="IPR010663">
    <property type="entry name" value="Znf_FPG/IleRS"/>
</dbReference>
<dbReference type="SUPFAM" id="SSF46946">
    <property type="entry name" value="S13-like H2TH domain"/>
    <property type="match status" value="1"/>
</dbReference>
<evidence type="ECO:0000256" key="12">
    <source>
        <dbReference type="ARBA" id="ARBA00023268"/>
    </source>
</evidence>
<name>A0A1Q8ZSU1_9HYPH</name>
<dbReference type="EMBL" id="MKIM01000025">
    <property type="protein sequence ID" value="OLP45170.1"/>
    <property type="molecule type" value="Genomic_DNA"/>
</dbReference>
<comment type="catalytic activity">
    <reaction evidence="14 15">
        <text>2'-deoxyribonucleotide-(2'-deoxyribose 5'-phosphate)-2'-deoxyribonucleotide-DNA = a 3'-end 2'-deoxyribonucleotide-(2,3-dehydro-2,3-deoxyribose 5'-phosphate)-DNA + a 5'-end 5'-phospho-2'-deoxyribonucleoside-DNA + H(+)</text>
        <dbReference type="Rhea" id="RHEA:66592"/>
        <dbReference type="Rhea" id="RHEA-COMP:13180"/>
        <dbReference type="Rhea" id="RHEA-COMP:16897"/>
        <dbReference type="Rhea" id="RHEA-COMP:17067"/>
        <dbReference type="ChEBI" id="CHEBI:15378"/>
        <dbReference type="ChEBI" id="CHEBI:136412"/>
        <dbReference type="ChEBI" id="CHEBI:157695"/>
        <dbReference type="ChEBI" id="CHEBI:167181"/>
        <dbReference type="EC" id="4.2.99.18"/>
    </reaction>
</comment>
<feature type="binding site" evidence="15">
    <location>
        <position position="104"/>
    </location>
    <ligand>
        <name>DNA</name>
        <dbReference type="ChEBI" id="CHEBI:16991"/>
    </ligand>
</feature>
<evidence type="ECO:0000256" key="14">
    <source>
        <dbReference type="ARBA" id="ARBA00044632"/>
    </source>
</evidence>
<evidence type="ECO:0000313" key="19">
    <source>
        <dbReference type="Proteomes" id="UP000186894"/>
    </source>
</evidence>
<feature type="active site" description="Proton donor" evidence="15">
    <location>
        <position position="3"/>
    </location>
</feature>
<evidence type="ECO:0000256" key="11">
    <source>
        <dbReference type="ARBA" id="ARBA00023239"/>
    </source>
</evidence>
<feature type="binding site" evidence="15">
    <location>
        <position position="127"/>
    </location>
    <ligand>
        <name>DNA</name>
        <dbReference type="ChEBI" id="CHEBI:16991"/>
    </ligand>
</feature>
<keyword evidence="13 15" id="KW-0326">Glycosidase</keyword>
<sequence>MPELPEVETVKRGLAPSMEGRIVSRLELRRADLRFPFPHGFTDRVAGRTIISLSRRAKYLLIDLDDGISIVSHLGMSGSYRVEQGEQADLPGQFHMERSRNVAHDHVIFHLTDENGGAVRVIYNDPRRFGSMDMVERRHMDSYPAFKGLGPEPVGNALSADYLARRFQGKAQPLKTTLLDQKVIAGLGNIYVCEALWRAHLSPTTPSGALVTPAGAATEALNRLTDAIRTVIIEAIAAGGSSLRDHIQADGSLGYFQHSFNVYDREGEPCRTPGCAGTVERMTQAGRSTFYCATCQTG</sequence>
<dbReference type="NCBIfam" id="TIGR00577">
    <property type="entry name" value="fpg"/>
    <property type="match status" value="1"/>
</dbReference>
<keyword evidence="4 15" id="KW-0479">Metal-binding</keyword>
<comment type="similarity">
    <text evidence="2 15">Belongs to the FPG family.</text>
</comment>
<dbReference type="SUPFAM" id="SSF57716">
    <property type="entry name" value="Glucocorticoid receptor-like (DNA-binding domain)"/>
    <property type="match status" value="1"/>
</dbReference>
<dbReference type="RefSeq" id="WP_075639084.1">
    <property type="nucleotide sequence ID" value="NZ_MKIM01000025.1"/>
</dbReference>
<dbReference type="InterPro" id="IPR015886">
    <property type="entry name" value="H2TH_FPG"/>
</dbReference>
<evidence type="ECO:0000256" key="10">
    <source>
        <dbReference type="ARBA" id="ARBA00023204"/>
    </source>
</evidence>
<dbReference type="Pfam" id="PF01149">
    <property type="entry name" value="Fapy_DNA_glyco"/>
    <property type="match status" value="1"/>
</dbReference>
<feature type="domain" description="Formamidopyrimidine-DNA glycosylase catalytic" evidence="17">
    <location>
        <begin position="2"/>
        <end position="130"/>
    </location>
</feature>
<comment type="caution">
    <text evidence="18">The sequence shown here is derived from an EMBL/GenBank/DDBJ whole genome shotgun (WGS) entry which is preliminary data.</text>
</comment>
<evidence type="ECO:0000256" key="8">
    <source>
        <dbReference type="ARBA" id="ARBA00022833"/>
    </source>
</evidence>
<keyword evidence="7 15" id="KW-0378">Hydrolase</keyword>
<dbReference type="NCBIfam" id="NF002211">
    <property type="entry name" value="PRK01103.1"/>
    <property type="match status" value="1"/>
</dbReference>
<evidence type="ECO:0000259" key="16">
    <source>
        <dbReference type="PROSITE" id="PS51066"/>
    </source>
</evidence>
<accession>A0A1Q8ZSU1</accession>
<dbReference type="AlphaFoldDB" id="A0A1Q8ZSU1"/>
<dbReference type="GO" id="GO:0006284">
    <property type="term" value="P:base-excision repair"/>
    <property type="evidence" value="ECO:0007669"/>
    <property type="project" value="InterPro"/>
</dbReference>
<dbReference type="STRING" id="1867956.BJF95_17730"/>
<dbReference type="Pfam" id="PF06831">
    <property type="entry name" value="H2TH"/>
    <property type="match status" value="1"/>
</dbReference>
<comment type="catalytic activity">
    <reaction evidence="1 15">
        <text>Hydrolysis of DNA containing ring-opened 7-methylguanine residues, releasing 2,6-diamino-4-hydroxy-5-(N-methyl)formamidopyrimidine.</text>
        <dbReference type="EC" id="3.2.2.23"/>
    </reaction>
</comment>
<dbReference type="Pfam" id="PF06827">
    <property type="entry name" value="zf-FPG_IleRS"/>
    <property type="match status" value="1"/>
</dbReference>
<evidence type="ECO:0000256" key="6">
    <source>
        <dbReference type="ARBA" id="ARBA00022771"/>
    </source>
</evidence>
<keyword evidence="6 15" id="KW-0863">Zinc-finger</keyword>
<dbReference type="InterPro" id="IPR010979">
    <property type="entry name" value="Ribosomal_uS13-like_H2TH"/>
</dbReference>
<comment type="function">
    <text evidence="15">Involved in base excision repair of DNA damaged by oxidation or by mutagenic agents. Acts as DNA glycosylase that recognizes and removes damaged bases. Has a preference for oxidized purines, such as 7,8-dihydro-8-oxoguanine (8-oxoG). Has AP (apurinic/apyrimidinic) lyase activity and introduces nicks in the DNA strand. Cleaves the DNA backbone by beta-delta elimination to generate a single-strand break at the site of the removed base with both 3'- and 5'-phosphates.</text>
</comment>
<reference evidence="18 19" key="1">
    <citation type="submission" date="2016-09" db="EMBL/GenBank/DDBJ databases">
        <title>Rhizobium oryziradicis sp. nov., isolated from the root of rice.</title>
        <authorList>
            <person name="Zhao J."/>
            <person name="Zhang X."/>
        </authorList>
    </citation>
    <scope>NUCLEOTIDE SEQUENCE [LARGE SCALE GENOMIC DNA]</scope>
    <source>
        <strain evidence="18 19">N19</strain>
    </source>
</reference>
<feature type="active site" description="Schiff-base intermediate with DNA" evidence="15">
    <location>
        <position position="2"/>
    </location>
</feature>
<dbReference type="OrthoDB" id="9800855at2"/>
<evidence type="ECO:0000256" key="3">
    <source>
        <dbReference type="ARBA" id="ARBA00011245"/>
    </source>
</evidence>
<keyword evidence="9 15" id="KW-0238">DNA-binding</keyword>
<dbReference type="Proteomes" id="UP000186894">
    <property type="component" value="Unassembled WGS sequence"/>
</dbReference>
<dbReference type="EC" id="4.2.99.18" evidence="15"/>
<dbReference type="HAMAP" id="MF_00103">
    <property type="entry name" value="Fapy_DNA_glycosyl"/>
    <property type="match status" value="1"/>
</dbReference>
<dbReference type="EC" id="3.2.2.23" evidence="15"/>
<comment type="subunit">
    <text evidence="3 15">Monomer.</text>
</comment>
<dbReference type="PROSITE" id="PS51068">
    <property type="entry name" value="FPG_CAT"/>
    <property type="match status" value="1"/>
</dbReference>
<dbReference type="Gene3D" id="1.10.8.50">
    <property type="match status" value="1"/>
</dbReference>
<feature type="domain" description="FPG-type" evidence="16">
    <location>
        <begin position="261"/>
        <end position="297"/>
    </location>
</feature>
<evidence type="ECO:0000256" key="4">
    <source>
        <dbReference type="ARBA" id="ARBA00022723"/>
    </source>
</evidence>